<dbReference type="Gene3D" id="3.90.550.10">
    <property type="entry name" value="Spore Coat Polysaccharide Biosynthesis Protein SpsA, Chain A"/>
    <property type="match status" value="1"/>
</dbReference>
<dbReference type="AlphaFoldDB" id="A0A1H1L3H8"/>
<feature type="domain" description="Glycosyltransferase 2-like" evidence="1">
    <location>
        <begin position="4"/>
        <end position="165"/>
    </location>
</feature>
<dbReference type="Proteomes" id="UP000198858">
    <property type="component" value="Chromosome I"/>
</dbReference>
<accession>A0A1H1L3H8</accession>
<keyword evidence="3" id="KW-1185">Reference proteome</keyword>
<dbReference type="PANTHER" id="PTHR43685">
    <property type="entry name" value="GLYCOSYLTRANSFERASE"/>
    <property type="match status" value="1"/>
</dbReference>
<dbReference type="STRING" id="1250231.SAMN04488552_0520"/>
<dbReference type="EMBL" id="LT629745">
    <property type="protein sequence ID" value="SDR68870.1"/>
    <property type="molecule type" value="Genomic_DNA"/>
</dbReference>
<gene>
    <name evidence="2" type="ORF">SAMN04488552_0520</name>
</gene>
<evidence type="ECO:0000259" key="1">
    <source>
        <dbReference type="Pfam" id="PF00535"/>
    </source>
</evidence>
<protein>
    <submittedName>
        <fullName evidence="2">Glycosyltransferase, GT2 family</fullName>
    </submittedName>
</protein>
<dbReference type="Pfam" id="PF00535">
    <property type="entry name" value="Glycos_transf_2"/>
    <property type="match status" value="1"/>
</dbReference>
<sequence length="334" mass="38687">MTFSLIICTYQRPAAIIRLMRSVVEQSLYPDEILIVDGSKGNETKLILESESFSNLSYFKVEPHNRGLTKQRNYGISKAGKEIICFLDDDVVLKPDYFKNIIVTYSFNENTVGVGGYICNQVNWIKSNRQPTFREFKIDGWIRKLGSRYSFRKLFGLVSDCPPGFMPEFSNGYPIGFLPPSGKTFPVEFFMGGVASYRKEVFQKIKFSEYFEGYGLYEDMDFCLRMSNLGQLYVNTQAQLLHLHDENSRPNKYQYGKMVIRNGWYVWRVKYPKPSLFARFKWHSTAFLLILVRLSNVLTNSRKREAFSESIGRIMGWISLLSNTPKFTNERGAA</sequence>
<dbReference type="InterPro" id="IPR001173">
    <property type="entry name" value="Glyco_trans_2-like"/>
</dbReference>
<dbReference type="SUPFAM" id="SSF53448">
    <property type="entry name" value="Nucleotide-diphospho-sugar transferases"/>
    <property type="match status" value="1"/>
</dbReference>
<organism evidence="2 3">
    <name type="scientific">Christiangramia echinicola</name>
    <dbReference type="NCBI Taxonomy" id="279359"/>
    <lineage>
        <taxon>Bacteria</taxon>
        <taxon>Pseudomonadati</taxon>
        <taxon>Bacteroidota</taxon>
        <taxon>Flavobacteriia</taxon>
        <taxon>Flavobacteriales</taxon>
        <taxon>Flavobacteriaceae</taxon>
        <taxon>Christiangramia</taxon>
    </lineage>
</organism>
<dbReference type="InterPro" id="IPR029044">
    <property type="entry name" value="Nucleotide-diphossugar_trans"/>
</dbReference>
<dbReference type="PANTHER" id="PTHR43685:SF2">
    <property type="entry name" value="GLYCOSYLTRANSFERASE 2-LIKE DOMAIN-CONTAINING PROTEIN"/>
    <property type="match status" value="1"/>
</dbReference>
<evidence type="ECO:0000313" key="2">
    <source>
        <dbReference type="EMBL" id="SDR68870.1"/>
    </source>
</evidence>
<name>A0A1H1L3H8_9FLAO</name>
<dbReference type="CDD" id="cd00761">
    <property type="entry name" value="Glyco_tranf_GTA_type"/>
    <property type="match status" value="1"/>
</dbReference>
<dbReference type="InterPro" id="IPR050834">
    <property type="entry name" value="Glycosyltransf_2"/>
</dbReference>
<dbReference type="GO" id="GO:0016740">
    <property type="term" value="F:transferase activity"/>
    <property type="evidence" value="ECO:0007669"/>
    <property type="project" value="UniProtKB-KW"/>
</dbReference>
<keyword evidence="2" id="KW-0808">Transferase</keyword>
<reference evidence="2 3" key="1">
    <citation type="submission" date="2016-10" db="EMBL/GenBank/DDBJ databases">
        <authorList>
            <person name="Varghese N."/>
            <person name="Submissions S."/>
        </authorList>
    </citation>
    <scope>NUCLEOTIDE SEQUENCE [LARGE SCALE GENOMIC DNA]</scope>
    <source>
        <strain evidence="2 3">Mar_2010_102</strain>
    </source>
</reference>
<evidence type="ECO:0000313" key="3">
    <source>
        <dbReference type="Proteomes" id="UP000198858"/>
    </source>
</evidence>
<proteinExistence type="predicted"/>